<feature type="region of interest" description="Disordered" evidence="2">
    <location>
        <begin position="186"/>
        <end position="229"/>
    </location>
</feature>
<keyword evidence="3" id="KW-1133">Transmembrane helix</keyword>
<evidence type="ECO:0000259" key="4">
    <source>
        <dbReference type="Pfam" id="PF16680"/>
    </source>
</evidence>
<feature type="compositionally biased region" description="Basic and acidic residues" evidence="2">
    <location>
        <begin position="216"/>
        <end position="229"/>
    </location>
</feature>
<dbReference type="Gene3D" id="1.10.287.770">
    <property type="entry name" value="YojJ-like"/>
    <property type="match status" value="1"/>
</dbReference>
<dbReference type="PANTHER" id="PTHR10570:SF8">
    <property type="entry name" value="T-CELL SURFACE GLYCOPROTEIN CD3 GAMMA CHAIN"/>
    <property type="match status" value="1"/>
</dbReference>
<name>A0AAV6G697_9TELE</name>
<keyword evidence="3" id="KW-0812">Transmembrane</keyword>
<dbReference type="GO" id="GO:0007166">
    <property type="term" value="P:cell surface receptor signaling pathway"/>
    <property type="evidence" value="ECO:0007669"/>
    <property type="project" value="TreeGrafter"/>
</dbReference>
<keyword evidence="6" id="KW-1185">Reference proteome</keyword>
<dbReference type="GO" id="GO:0045059">
    <property type="term" value="P:positive thymic T cell selection"/>
    <property type="evidence" value="ECO:0007669"/>
    <property type="project" value="TreeGrafter"/>
</dbReference>
<evidence type="ECO:0000313" key="5">
    <source>
        <dbReference type="EMBL" id="KAG5269416.1"/>
    </source>
</evidence>
<dbReference type="Gene3D" id="2.60.40.10">
    <property type="entry name" value="Immunoglobulins"/>
    <property type="match status" value="1"/>
</dbReference>
<evidence type="ECO:0000256" key="2">
    <source>
        <dbReference type="SAM" id="MobiDB-lite"/>
    </source>
</evidence>
<dbReference type="InterPro" id="IPR015484">
    <property type="entry name" value="CD3_esu/gsu/dsu"/>
</dbReference>
<organism evidence="5 6">
    <name type="scientific">Alosa alosa</name>
    <name type="common">allis shad</name>
    <dbReference type="NCBI Taxonomy" id="278164"/>
    <lineage>
        <taxon>Eukaryota</taxon>
        <taxon>Metazoa</taxon>
        <taxon>Chordata</taxon>
        <taxon>Craniata</taxon>
        <taxon>Vertebrata</taxon>
        <taxon>Euteleostomi</taxon>
        <taxon>Actinopterygii</taxon>
        <taxon>Neopterygii</taxon>
        <taxon>Teleostei</taxon>
        <taxon>Clupei</taxon>
        <taxon>Clupeiformes</taxon>
        <taxon>Clupeoidei</taxon>
        <taxon>Clupeidae</taxon>
        <taxon>Alosa</taxon>
    </lineage>
</organism>
<accession>A0AAV6G697</accession>
<dbReference type="InterPro" id="IPR013783">
    <property type="entry name" value="Ig-like_fold"/>
</dbReference>
<keyword evidence="3" id="KW-0472">Membrane</keyword>
<dbReference type="GO" id="GO:0009897">
    <property type="term" value="C:external side of plasma membrane"/>
    <property type="evidence" value="ECO:0007669"/>
    <property type="project" value="TreeGrafter"/>
</dbReference>
<feature type="compositionally biased region" description="Polar residues" evidence="2">
    <location>
        <begin position="203"/>
        <end position="212"/>
    </location>
</feature>
<feature type="domain" description="CD3 gamma/delta subunit Ig-like" evidence="4">
    <location>
        <begin position="85"/>
        <end position="154"/>
    </location>
</feature>
<reference evidence="5" key="1">
    <citation type="submission" date="2020-10" db="EMBL/GenBank/DDBJ databases">
        <title>Chromosome-scale genome assembly of the Allis shad, Alosa alosa.</title>
        <authorList>
            <person name="Margot Z."/>
            <person name="Christophe K."/>
            <person name="Cabau C."/>
            <person name="Louis A."/>
            <person name="Berthelot C."/>
            <person name="Parey E."/>
            <person name="Roest Crollius H."/>
            <person name="Montfort J."/>
            <person name="Robinson-Rechavi M."/>
            <person name="Bucao C."/>
            <person name="Bouchez O."/>
            <person name="Gislard M."/>
            <person name="Lluch J."/>
            <person name="Milhes M."/>
            <person name="Lampietro C."/>
            <person name="Lopez Roques C."/>
            <person name="Donnadieu C."/>
            <person name="Braasch I."/>
            <person name="Desvignes T."/>
            <person name="Postlethwait J."/>
            <person name="Bobe J."/>
            <person name="Guiguen Y."/>
        </authorList>
    </citation>
    <scope>NUCLEOTIDE SEQUENCE</scope>
    <source>
        <strain evidence="5">M-15738</strain>
        <tissue evidence="5">Blood</tissue>
    </source>
</reference>
<protein>
    <recommendedName>
        <fullName evidence="4">CD3 gamma/delta subunit Ig-like domain-containing protein</fullName>
    </recommendedName>
</protein>
<dbReference type="GO" id="GO:0042105">
    <property type="term" value="C:alpha-beta T cell receptor complex"/>
    <property type="evidence" value="ECO:0007669"/>
    <property type="project" value="TreeGrafter"/>
</dbReference>
<dbReference type="AlphaFoldDB" id="A0AAV6G697"/>
<dbReference type="Pfam" id="PF16680">
    <property type="entry name" value="Ig_4"/>
    <property type="match status" value="1"/>
</dbReference>
<dbReference type="InterPro" id="IPR032052">
    <property type="entry name" value="Ig_4"/>
</dbReference>
<comment type="caution">
    <text evidence="5">The sequence shown here is derived from an EMBL/GenBank/DDBJ whole genome shotgun (WGS) entry which is preliminary data.</text>
</comment>
<evidence type="ECO:0000256" key="1">
    <source>
        <dbReference type="ARBA" id="ARBA00023319"/>
    </source>
</evidence>
<feature type="transmembrane region" description="Helical" evidence="3">
    <location>
        <begin position="156"/>
        <end position="180"/>
    </location>
</feature>
<sequence>MSLFFFLEQKSGSALHPVNYYQAQSEQQTQELLWSIQSSTVSTQHWTKNKKGQKHRMRVIFFSLGVLLISTAKGEKMTAKEDGEGVKLTCEGGHKWISNKNGLQTEHNGSTLKLPYQDDSSGEYECFKAEDTDLENFVGSYHVKFRTCENCIELDAAALAGIIVGNVVASILIGVAVYFISTQSNGPSFPSNKASKESDRRNLISNDQTYQQLAPHGRDDYDVLHTRRR</sequence>
<gene>
    <name evidence="5" type="ORF">AALO_G00201770</name>
</gene>
<dbReference type="Proteomes" id="UP000823561">
    <property type="component" value="Chromosome 15"/>
</dbReference>
<dbReference type="EMBL" id="JADWDJ010000015">
    <property type="protein sequence ID" value="KAG5269416.1"/>
    <property type="molecule type" value="Genomic_DNA"/>
</dbReference>
<evidence type="ECO:0000313" key="6">
    <source>
        <dbReference type="Proteomes" id="UP000823561"/>
    </source>
</evidence>
<keyword evidence="1" id="KW-0393">Immunoglobulin domain</keyword>
<dbReference type="PANTHER" id="PTHR10570">
    <property type="entry name" value="T-CELL SURFACE GLYCOPROTEIN CD3 GAMMA CHAIN / DELTA CHAIN"/>
    <property type="match status" value="1"/>
</dbReference>
<dbReference type="GO" id="GO:0004888">
    <property type="term" value="F:transmembrane signaling receptor activity"/>
    <property type="evidence" value="ECO:0007669"/>
    <property type="project" value="TreeGrafter"/>
</dbReference>
<proteinExistence type="predicted"/>
<evidence type="ECO:0000256" key="3">
    <source>
        <dbReference type="SAM" id="Phobius"/>
    </source>
</evidence>